<dbReference type="EMBL" id="CDMZ01000937">
    <property type="protein sequence ID" value="CEM24272.1"/>
    <property type="molecule type" value="Genomic_DNA"/>
</dbReference>
<feature type="compositionally biased region" description="Basic and acidic residues" evidence="1">
    <location>
        <begin position="51"/>
        <end position="76"/>
    </location>
</feature>
<gene>
    <name evidence="3" type="ORF">Cvel_4253</name>
</gene>
<sequence length="176" mass="19375">MRMGESRQASIALQRQKEKERLRGGSSPSPSPGPPCASPSVHTATRGGGGVDRDGHGVSVSKGERQRGEGSTDTYRHSVSRGGDGQGLGQTGGVEILSEEGKLFWAGWGLIALSWLIFSVSFFTLYVSKWLPPSQNPFLEMVQRDWYYCLLIPCSVPTTFAFIYVNWVSMKFFRHA</sequence>
<keyword evidence="2" id="KW-1133">Transmembrane helix</keyword>
<evidence type="ECO:0000256" key="1">
    <source>
        <dbReference type="SAM" id="MobiDB-lite"/>
    </source>
</evidence>
<reference evidence="3" key="1">
    <citation type="submission" date="2014-11" db="EMBL/GenBank/DDBJ databases">
        <authorList>
            <person name="Otto D Thomas"/>
            <person name="Naeem Raeece"/>
        </authorList>
    </citation>
    <scope>NUCLEOTIDE SEQUENCE</scope>
</reference>
<name>A0A0G4G736_9ALVE</name>
<dbReference type="InterPro" id="IPR029164">
    <property type="entry name" value="PIG-Y"/>
</dbReference>
<protein>
    <submittedName>
        <fullName evidence="3">Uncharacterized protein</fullName>
    </submittedName>
</protein>
<feature type="region of interest" description="Disordered" evidence="1">
    <location>
        <begin position="1"/>
        <end position="89"/>
    </location>
</feature>
<evidence type="ECO:0000313" key="3">
    <source>
        <dbReference type="EMBL" id="CEM24272.1"/>
    </source>
</evidence>
<dbReference type="PANTHER" id="PTHR36485:SF1">
    <property type="entry name" value="TRANSMEMBRANE PROTEIN"/>
    <property type="match status" value="1"/>
</dbReference>
<proteinExistence type="predicted"/>
<keyword evidence="2" id="KW-0472">Membrane</keyword>
<dbReference type="Pfam" id="PF15159">
    <property type="entry name" value="PIG-Y"/>
    <property type="match status" value="1"/>
</dbReference>
<dbReference type="PANTHER" id="PTHR36485">
    <property type="entry name" value="OS01G0939000 PROTEIN"/>
    <property type="match status" value="1"/>
</dbReference>
<organism evidence="3">
    <name type="scientific">Chromera velia CCMP2878</name>
    <dbReference type="NCBI Taxonomy" id="1169474"/>
    <lineage>
        <taxon>Eukaryota</taxon>
        <taxon>Sar</taxon>
        <taxon>Alveolata</taxon>
        <taxon>Colpodellida</taxon>
        <taxon>Chromeraceae</taxon>
        <taxon>Chromera</taxon>
    </lineage>
</organism>
<dbReference type="AlphaFoldDB" id="A0A0G4G736"/>
<dbReference type="VEuPathDB" id="CryptoDB:Cvel_4253"/>
<evidence type="ECO:0000256" key="2">
    <source>
        <dbReference type="SAM" id="Phobius"/>
    </source>
</evidence>
<accession>A0A0G4G736</accession>
<feature type="transmembrane region" description="Helical" evidence="2">
    <location>
        <begin position="146"/>
        <end position="167"/>
    </location>
</feature>
<keyword evidence="2" id="KW-0812">Transmembrane</keyword>
<feature type="transmembrane region" description="Helical" evidence="2">
    <location>
        <begin position="103"/>
        <end position="126"/>
    </location>
</feature>